<gene>
    <name evidence="2" type="ORF">GYMLUDRAFT_177518</name>
</gene>
<protein>
    <recommendedName>
        <fullName evidence="1">DUF6570 domain-containing protein</fullName>
    </recommendedName>
</protein>
<organism evidence="2 3">
    <name type="scientific">Collybiopsis luxurians FD-317 M1</name>
    <dbReference type="NCBI Taxonomy" id="944289"/>
    <lineage>
        <taxon>Eukaryota</taxon>
        <taxon>Fungi</taxon>
        <taxon>Dikarya</taxon>
        <taxon>Basidiomycota</taxon>
        <taxon>Agaricomycotina</taxon>
        <taxon>Agaricomycetes</taxon>
        <taxon>Agaricomycetidae</taxon>
        <taxon>Agaricales</taxon>
        <taxon>Marasmiineae</taxon>
        <taxon>Omphalotaceae</taxon>
        <taxon>Collybiopsis</taxon>
        <taxon>Collybiopsis luxurians</taxon>
    </lineage>
</organism>
<feature type="domain" description="DUF6570" evidence="1">
    <location>
        <begin position="1"/>
        <end position="108"/>
    </location>
</feature>
<keyword evidence="3" id="KW-1185">Reference proteome</keyword>
<dbReference type="EMBL" id="KN834817">
    <property type="protein sequence ID" value="KIK54337.1"/>
    <property type="molecule type" value="Genomic_DNA"/>
</dbReference>
<dbReference type="Pfam" id="PF20209">
    <property type="entry name" value="DUF6570"/>
    <property type="match status" value="1"/>
</dbReference>
<proteinExistence type="predicted"/>
<dbReference type="HOGENOM" id="CLU_090397_1_0_1"/>
<dbReference type="InterPro" id="IPR046700">
    <property type="entry name" value="DUF6570"/>
</dbReference>
<dbReference type="AlphaFoldDB" id="A0A0D0C8P6"/>
<reference evidence="2 3" key="1">
    <citation type="submission" date="2014-04" db="EMBL/GenBank/DDBJ databases">
        <title>Evolutionary Origins and Diversification of the Mycorrhizal Mutualists.</title>
        <authorList>
            <consortium name="DOE Joint Genome Institute"/>
            <consortium name="Mycorrhizal Genomics Consortium"/>
            <person name="Kohler A."/>
            <person name="Kuo A."/>
            <person name="Nagy L.G."/>
            <person name="Floudas D."/>
            <person name="Copeland A."/>
            <person name="Barry K.W."/>
            <person name="Cichocki N."/>
            <person name="Veneault-Fourrey C."/>
            <person name="LaButti K."/>
            <person name="Lindquist E.A."/>
            <person name="Lipzen A."/>
            <person name="Lundell T."/>
            <person name="Morin E."/>
            <person name="Murat C."/>
            <person name="Riley R."/>
            <person name="Ohm R."/>
            <person name="Sun H."/>
            <person name="Tunlid A."/>
            <person name="Henrissat B."/>
            <person name="Grigoriev I.V."/>
            <person name="Hibbett D.S."/>
            <person name="Martin F."/>
        </authorList>
    </citation>
    <scope>NUCLEOTIDE SEQUENCE [LARGE SCALE GENOMIC DNA]</scope>
    <source>
        <strain evidence="2 3">FD-317 M1</strain>
    </source>
</reference>
<sequence>LLVSCVRHSKCFVHVQHGKVRGEHSKLIANVVAYENPTPKIYDILPPPRDDISEVLAVMFSGPCKPTNNDYKHALLFVRCNPVTHAIKWCILNHSDYSDVTFSLENLNSYCSDVPIVPVEYFQKHSNCMAEGISVHNNLEDDSVKGECVFTVHGIVRENLQNMSTEQIHARAIKHLDDEGKFL</sequence>
<evidence type="ECO:0000313" key="2">
    <source>
        <dbReference type="EMBL" id="KIK54337.1"/>
    </source>
</evidence>
<dbReference type="Proteomes" id="UP000053593">
    <property type="component" value="Unassembled WGS sequence"/>
</dbReference>
<accession>A0A0D0C8P6</accession>
<feature type="non-terminal residue" evidence="2">
    <location>
        <position position="1"/>
    </location>
</feature>
<name>A0A0D0C8P6_9AGAR</name>
<evidence type="ECO:0000313" key="3">
    <source>
        <dbReference type="Proteomes" id="UP000053593"/>
    </source>
</evidence>
<dbReference type="OrthoDB" id="3221862at2759"/>
<evidence type="ECO:0000259" key="1">
    <source>
        <dbReference type="Pfam" id="PF20209"/>
    </source>
</evidence>